<comment type="caution">
    <text evidence="2">The sequence shown here is derived from an EMBL/GenBank/DDBJ whole genome shotgun (WGS) entry which is preliminary data.</text>
</comment>
<keyword evidence="3" id="KW-1185">Reference proteome</keyword>
<dbReference type="SUPFAM" id="SSF46785">
    <property type="entry name" value="Winged helix' DNA-binding domain"/>
    <property type="match status" value="1"/>
</dbReference>
<dbReference type="Proteomes" id="UP001500124">
    <property type="component" value="Unassembled WGS sequence"/>
</dbReference>
<dbReference type="InterPro" id="IPR036390">
    <property type="entry name" value="WH_DNA-bd_sf"/>
</dbReference>
<sequence length="65" mass="7038">MVERHETATFITPAGELHFARAAERLHVSPGRVSQTIKALERQMVARCSSAASRRVALTTAPPAP</sequence>
<dbReference type="InterPro" id="IPR036388">
    <property type="entry name" value="WH-like_DNA-bd_sf"/>
</dbReference>
<protein>
    <recommendedName>
        <fullName evidence="1">HTH lysR-type domain-containing protein</fullName>
    </recommendedName>
</protein>
<reference evidence="3" key="1">
    <citation type="journal article" date="2019" name="Int. J. Syst. Evol. Microbiol.">
        <title>The Global Catalogue of Microorganisms (GCM) 10K type strain sequencing project: providing services to taxonomists for standard genome sequencing and annotation.</title>
        <authorList>
            <consortium name="The Broad Institute Genomics Platform"/>
            <consortium name="The Broad Institute Genome Sequencing Center for Infectious Disease"/>
            <person name="Wu L."/>
            <person name="Ma J."/>
        </authorList>
    </citation>
    <scope>NUCLEOTIDE SEQUENCE [LARGE SCALE GENOMIC DNA]</scope>
    <source>
        <strain evidence="3">JCM 18410</strain>
    </source>
</reference>
<feature type="domain" description="HTH lysR-type" evidence="1">
    <location>
        <begin position="16"/>
        <end position="59"/>
    </location>
</feature>
<accession>A0ABP9KSF6</accession>
<evidence type="ECO:0000313" key="2">
    <source>
        <dbReference type="EMBL" id="GAA5063128.1"/>
    </source>
</evidence>
<dbReference type="PROSITE" id="PS50931">
    <property type="entry name" value="HTH_LYSR"/>
    <property type="match status" value="1"/>
</dbReference>
<evidence type="ECO:0000313" key="3">
    <source>
        <dbReference type="Proteomes" id="UP001500124"/>
    </source>
</evidence>
<dbReference type="EMBL" id="BAABKC010000059">
    <property type="protein sequence ID" value="GAA5063128.1"/>
    <property type="molecule type" value="Genomic_DNA"/>
</dbReference>
<dbReference type="Pfam" id="PF00126">
    <property type="entry name" value="HTH_1"/>
    <property type="match status" value="1"/>
</dbReference>
<proteinExistence type="predicted"/>
<dbReference type="Gene3D" id="1.10.10.10">
    <property type="entry name" value="Winged helix-like DNA-binding domain superfamily/Winged helix DNA-binding domain"/>
    <property type="match status" value="1"/>
</dbReference>
<dbReference type="InterPro" id="IPR000847">
    <property type="entry name" value="LysR_HTH_N"/>
</dbReference>
<name>A0ABP9KSF6_9ACTN</name>
<gene>
    <name evidence="2" type="ORF">GCM10023336_42110</name>
</gene>
<organism evidence="2 3">
    <name type="scientific">Streptomyces similanensis</name>
    <dbReference type="NCBI Taxonomy" id="1274988"/>
    <lineage>
        <taxon>Bacteria</taxon>
        <taxon>Bacillati</taxon>
        <taxon>Actinomycetota</taxon>
        <taxon>Actinomycetes</taxon>
        <taxon>Kitasatosporales</taxon>
        <taxon>Streptomycetaceae</taxon>
        <taxon>Streptomyces</taxon>
    </lineage>
</organism>
<dbReference type="RefSeq" id="WP_345669754.1">
    <property type="nucleotide sequence ID" value="NZ_BAABKC010000059.1"/>
</dbReference>
<evidence type="ECO:0000259" key="1">
    <source>
        <dbReference type="PROSITE" id="PS50931"/>
    </source>
</evidence>